<evidence type="ECO:0000313" key="2">
    <source>
        <dbReference type="Proteomes" id="UP001629249"/>
    </source>
</evidence>
<proteinExistence type="predicted"/>
<evidence type="ECO:0000313" key="1">
    <source>
        <dbReference type="EMBL" id="MFL9888856.1"/>
    </source>
</evidence>
<reference evidence="1 2" key="1">
    <citation type="journal article" date="2024" name="Chem. Sci.">
        <title>Discovery of megapolipeptins by genome mining of a Burkholderiales bacteria collection.</title>
        <authorList>
            <person name="Paulo B.S."/>
            <person name="Recchia M.J.J."/>
            <person name="Lee S."/>
            <person name="Fergusson C.H."/>
            <person name="Romanowski S.B."/>
            <person name="Hernandez A."/>
            <person name="Krull N."/>
            <person name="Liu D.Y."/>
            <person name="Cavanagh H."/>
            <person name="Bos A."/>
            <person name="Gray C.A."/>
            <person name="Murphy B.T."/>
            <person name="Linington R.G."/>
            <person name="Eustaquio A.S."/>
        </authorList>
    </citation>
    <scope>NUCLEOTIDE SEQUENCE [LARGE SCALE GENOMIC DNA]</scope>
    <source>
        <strain evidence="1 2">RL16-012-BIC-B</strain>
    </source>
</reference>
<gene>
    <name evidence="1" type="ORF">PQR66_37925</name>
</gene>
<name>A0ABW9A2R4_9BURK</name>
<evidence type="ECO:0008006" key="3">
    <source>
        <dbReference type="Google" id="ProtNLM"/>
    </source>
</evidence>
<accession>A0ABW9A2R4</accession>
<protein>
    <recommendedName>
        <fullName evidence="3">Beta/Gamma crystallin</fullName>
    </recommendedName>
</protein>
<dbReference type="RefSeq" id="WP_408335630.1">
    <property type="nucleotide sequence ID" value="NZ_JAQQFH010000059.1"/>
</dbReference>
<dbReference type="EMBL" id="JAQQFN010000050">
    <property type="protein sequence ID" value="MFL9888856.1"/>
    <property type="molecule type" value="Genomic_DNA"/>
</dbReference>
<organism evidence="1 2">
    <name type="scientific">Paraburkholderia agricolaris</name>
    <dbReference type="NCBI Taxonomy" id="2152888"/>
    <lineage>
        <taxon>Bacteria</taxon>
        <taxon>Pseudomonadati</taxon>
        <taxon>Pseudomonadota</taxon>
        <taxon>Betaproteobacteria</taxon>
        <taxon>Burkholderiales</taxon>
        <taxon>Burkholderiaceae</taxon>
        <taxon>Paraburkholderia</taxon>
    </lineage>
</organism>
<keyword evidence="2" id="KW-1185">Reference proteome</keyword>
<dbReference type="Proteomes" id="UP001629249">
    <property type="component" value="Unassembled WGS sequence"/>
</dbReference>
<sequence>MTKHLLADFISILTFCFGALDAYAQTSNSGLPMDRVDQGRIQLPDFAGRDHQYSTFRTRITNEMKTGPNFAGHYAMIEIGCGTGCRFVYIGDVATGKVSQLPLGGEEYDMLNLSYGVKSNYISARWMSGDDCYRENLEWTGTQFLSSGKDRFSTRSECQKF</sequence>
<comment type="caution">
    <text evidence="1">The sequence shown here is derived from an EMBL/GenBank/DDBJ whole genome shotgun (WGS) entry which is preliminary data.</text>
</comment>